<proteinExistence type="predicted"/>
<reference evidence="1 2" key="1">
    <citation type="journal article" date="2007" name="Photosyn. Res.">
        <title>Complete nucleotide sequence of the freshwater unicellular cyanobacterium Synechococcus elongatus PCC 6301 chromosome: gene content and organization.</title>
        <authorList>
            <person name="Sugita C."/>
            <person name="Ogata K."/>
            <person name="Shikata M."/>
            <person name="Jikuya H."/>
            <person name="Takano J."/>
            <person name="Furumichi M."/>
            <person name="Kanehisa M."/>
            <person name="Omata T."/>
            <person name="Sugiura M."/>
            <person name="Sugita M."/>
        </authorList>
    </citation>
    <scope>NUCLEOTIDE SEQUENCE [LARGE SCALE GENOMIC DNA]</scope>
    <source>
        <strain evidence="2">ATCC 27144 / PCC 6301 / SAUG 1402/1</strain>
    </source>
</reference>
<dbReference type="GeneID" id="72431337"/>
<dbReference type="EMBL" id="AP008231">
    <property type="protein sequence ID" value="BAD79849.1"/>
    <property type="molecule type" value="Genomic_DNA"/>
</dbReference>
<protein>
    <submittedName>
        <fullName evidence="1">Uncharacterized protein</fullName>
    </submittedName>
</protein>
<dbReference type="KEGG" id="syc:syc1659_c"/>
<dbReference type="AlphaFoldDB" id="A0A0H3K6X0"/>
<gene>
    <name evidence="1" type="ordered locus">syc1659_c</name>
</gene>
<accession>A0A0H3K6X0</accession>
<sequence>MPYFTWEERALTADTQSIVQMAERLEEAAQLLRQMADRGFVLDRVAGQSRLSHVDPEVFAEFEFVDESTPEAA</sequence>
<dbReference type="Proteomes" id="UP000001175">
    <property type="component" value="Chromosome"/>
</dbReference>
<dbReference type="RefSeq" id="WP_011243969.1">
    <property type="nucleotide sequence ID" value="NC_006576.1"/>
</dbReference>
<evidence type="ECO:0000313" key="2">
    <source>
        <dbReference type="Proteomes" id="UP000001175"/>
    </source>
</evidence>
<name>A0A0H3K6X0_SYNP6</name>
<organism evidence="1 2">
    <name type="scientific">Synechococcus sp. (strain ATCC 27144 / PCC 6301 / SAUG 1402/1)</name>
    <name type="common">Anacystis nidulans</name>
    <dbReference type="NCBI Taxonomy" id="269084"/>
    <lineage>
        <taxon>Bacteria</taxon>
        <taxon>Bacillati</taxon>
        <taxon>Cyanobacteriota</taxon>
        <taxon>Cyanophyceae</taxon>
        <taxon>Synechococcales</taxon>
        <taxon>Synechococcaceae</taxon>
        <taxon>Synechococcus</taxon>
    </lineage>
</organism>
<dbReference type="eggNOG" id="ENOG502ZQFE">
    <property type="taxonomic scope" value="Bacteria"/>
</dbReference>
<evidence type="ECO:0000313" key="1">
    <source>
        <dbReference type="EMBL" id="BAD79849.1"/>
    </source>
</evidence>